<feature type="coiled-coil region" evidence="6">
    <location>
        <begin position="45"/>
        <end position="165"/>
    </location>
</feature>
<dbReference type="SUPFAM" id="SSF56954">
    <property type="entry name" value="Outer membrane efflux proteins (OEP)"/>
    <property type="match status" value="1"/>
</dbReference>
<keyword evidence="7" id="KW-0732">Signal</keyword>
<proteinExistence type="predicted"/>
<dbReference type="Proteomes" id="UP000198945">
    <property type="component" value="Unassembled WGS sequence"/>
</dbReference>
<dbReference type="PANTHER" id="PTHR30026:SF20">
    <property type="entry name" value="OUTER MEMBRANE PROTEIN TOLC"/>
    <property type="match status" value="1"/>
</dbReference>
<evidence type="ECO:0000256" key="2">
    <source>
        <dbReference type="ARBA" id="ARBA00022452"/>
    </source>
</evidence>
<dbReference type="InterPro" id="IPR051906">
    <property type="entry name" value="TolC-like"/>
</dbReference>
<dbReference type="AlphaFoldDB" id="A0A1G8IAG3"/>
<dbReference type="GO" id="GO:0009279">
    <property type="term" value="C:cell outer membrane"/>
    <property type="evidence" value="ECO:0007669"/>
    <property type="project" value="UniProtKB-SubCell"/>
</dbReference>
<evidence type="ECO:0000313" key="8">
    <source>
        <dbReference type="EMBL" id="SDI15873.1"/>
    </source>
</evidence>
<dbReference type="GO" id="GO:0015288">
    <property type="term" value="F:porin activity"/>
    <property type="evidence" value="ECO:0007669"/>
    <property type="project" value="TreeGrafter"/>
</dbReference>
<organism evidence="8 9">
    <name type="scientific">Halanaerobium congolense</name>
    <dbReference type="NCBI Taxonomy" id="54121"/>
    <lineage>
        <taxon>Bacteria</taxon>
        <taxon>Bacillati</taxon>
        <taxon>Bacillota</taxon>
        <taxon>Clostridia</taxon>
        <taxon>Halanaerobiales</taxon>
        <taxon>Halanaerobiaceae</taxon>
        <taxon>Halanaerobium</taxon>
    </lineage>
</organism>
<reference evidence="8 9" key="1">
    <citation type="submission" date="2016-10" db="EMBL/GenBank/DDBJ databases">
        <authorList>
            <person name="de Groot N.N."/>
        </authorList>
    </citation>
    <scope>NUCLEOTIDE SEQUENCE [LARGE SCALE GENOMIC DNA]</scope>
    <source>
        <strain evidence="8 9">WG7</strain>
    </source>
</reference>
<evidence type="ECO:0000256" key="4">
    <source>
        <dbReference type="ARBA" id="ARBA00023136"/>
    </source>
</evidence>
<dbReference type="RefSeq" id="WP_089716235.1">
    <property type="nucleotide sequence ID" value="NZ_FNEH01000002.1"/>
</dbReference>
<dbReference type="PANTHER" id="PTHR30026">
    <property type="entry name" value="OUTER MEMBRANE PROTEIN TOLC"/>
    <property type="match status" value="1"/>
</dbReference>
<evidence type="ECO:0000256" key="7">
    <source>
        <dbReference type="SAM" id="SignalP"/>
    </source>
</evidence>
<keyword evidence="2" id="KW-1134">Transmembrane beta strand</keyword>
<protein>
    <submittedName>
        <fullName evidence="8">Outer membrane efflux protein</fullName>
    </submittedName>
</protein>
<keyword evidence="6" id="KW-0175">Coiled coil</keyword>
<feature type="chain" id="PRO_5011661041" evidence="7">
    <location>
        <begin position="25"/>
        <end position="358"/>
    </location>
</feature>
<comment type="subcellular location">
    <subcellularLocation>
        <location evidence="1">Cell outer membrane</location>
    </subcellularLocation>
</comment>
<keyword evidence="5" id="KW-0998">Cell outer membrane</keyword>
<evidence type="ECO:0000256" key="3">
    <source>
        <dbReference type="ARBA" id="ARBA00022692"/>
    </source>
</evidence>
<feature type="signal peptide" evidence="7">
    <location>
        <begin position="1"/>
        <end position="24"/>
    </location>
</feature>
<accession>A0A1G8IAG3</accession>
<evidence type="ECO:0000256" key="6">
    <source>
        <dbReference type="SAM" id="Coils"/>
    </source>
</evidence>
<sequence length="358" mass="41756">MLKKILSIFFILTAALLITVTVSAAESALNLQVYLAQSLTKNEEVKKAEMNFEAKEIALAKEKAEQKVRPSPLLLEKAKTELEIAARNLEITKDQVTTNLINDFFNYYKAKNSIVIHQRYQKILEEELENIKEKYEQGILIKSDLMQAEVELKTAASNLKAAVNNKKRAEFKVKQNLKMELEDQLQLNFKEDILKNWQLEENLKELFQTALKKRIEVKEAEANKELQKINYRLAAKDYSSDLDEKEAKNELKNAENQLELIKDKIKLDVNDKYLDHQDSIAEIERYQKLIESFEEALRVKKLYFEEDYITGTELLETQVDLYQSEINYAHAQIDYYLSLAELYLSTGDFKEALNYENK</sequence>
<dbReference type="GO" id="GO:1990281">
    <property type="term" value="C:efflux pump complex"/>
    <property type="evidence" value="ECO:0007669"/>
    <property type="project" value="TreeGrafter"/>
</dbReference>
<gene>
    <name evidence="8" type="ORF">SAMN04515654_102106</name>
</gene>
<name>A0A1G8IAG3_9FIRM</name>
<evidence type="ECO:0000256" key="1">
    <source>
        <dbReference type="ARBA" id="ARBA00004442"/>
    </source>
</evidence>
<evidence type="ECO:0000313" key="9">
    <source>
        <dbReference type="Proteomes" id="UP000198945"/>
    </source>
</evidence>
<evidence type="ECO:0000256" key="5">
    <source>
        <dbReference type="ARBA" id="ARBA00023237"/>
    </source>
</evidence>
<feature type="coiled-coil region" evidence="6">
    <location>
        <begin position="203"/>
        <end position="296"/>
    </location>
</feature>
<dbReference type="PROSITE" id="PS50293">
    <property type="entry name" value="TPR_REGION"/>
    <property type="match status" value="1"/>
</dbReference>
<keyword evidence="3" id="KW-0812">Transmembrane</keyword>
<keyword evidence="4" id="KW-0472">Membrane</keyword>
<dbReference type="GO" id="GO:0015562">
    <property type="term" value="F:efflux transmembrane transporter activity"/>
    <property type="evidence" value="ECO:0007669"/>
    <property type="project" value="InterPro"/>
</dbReference>
<dbReference type="Gene3D" id="1.20.1600.10">
    <property type="entry name" value="Outer membrane efflux proteins (OEP)"/>
    <property type="match status" value="2"/>
</dbReference>
<dbReference type="EMBL" id="FNEH01000002">
    <property type="protein sequence ID" value="SDI15873.1"/>
    <property type="molecule type" value="Genomic_DNA"/>
</dbReference>